<comment type="caution">
    <text evidence="1">The sequence shown here is derived from an EMBL/GenBank/DDBJ whole genome shotgun (WGS) entry which is preliminary data.</text>
</comment>
<proteinExistence type="predicted"/>
<sequence>MWHLLRNLPATRTVSICHIKTIGTSLAREGFLLPIKVLTFPLPCGGIRAGVLRFRHSGVAAWREAADFQYDGAAPLPMLQLHGQ</sequence>
<dbReference type="Proteomes" id="UP000523863">
    <property type="component" value="Unassembled WGS sequence"/>
</dbReference>
<gene>
    <name evidence="1" type="ORF">BKA12_000127</name>
</gene>
<protein>
    <submittedName>
        <fullName evidence="1">Uncharacterized protein</fullName>
    </submittedName>
</protein>
<dbReference type="AlphaFoldDB" id="A0A7W8Y8U6"/>
<evidence type="ECO:0000313" key="1">
    <source>
        <dbReference type="EMBL" id="MBB5597047.1"/>
    </source>
</evidence>
<keyword evidence="2" id="KW-1185">Reference proteome</keyword>
<evidence type="ECO:0000313" key="2">
    <source>
        <dbReference type="Proteomes" id="UP000523863"/>
    </source>
</evidence>
<dbReference type="EMBL" id="JACHBL010000001">
    <property type="protein sequence ID" value="MBB5597047.1"/>
    <property type="molecule type" value="Genomic_DNA"/>
</dbReference>
<name>A0A7W8Y8U6_9MICC</name>
<reference evidence="1 2" key="1">
    <citation type="submission" date="2020-08" db="EMBL/GenBank/DDBJ databases">
        <title>Sequencing the genomes of 1000 actinobacteria strains.</title>
        <authorList>
            <person name="Klenk H.-P."/>
        </authorList>
    </citation>
    <scope>NUCLEOTIDE SEQUENCE [LARGE SCALE GENOMIC DNA]</scope>
    <source>
        <strain evidence="1 2">DSM 23694</strain>
    </source>
</reference>
<organism evidence="1 2">
    <name type="scientific">Neomicrococcus lactis</name>
    <dbReference type="NCBI Taxonomy" id="732241"/>
    <lineage>
        <taxon>Bacteria</taxon>
        <taxon>Bacillati</taxon>
        <taxon>Actinomycetota</taxon>
        <taxon>Actinomycetes</taxon>
        <taxon>Micrococcales</taxon>
        <taxon>Micrococcaceae</taxon>
        <taxon>Neomicrococcus</taxon>
    </lineage>
</organism>
<accession>A0A7W8Y8U6</accession>